<dbReference type="InterPro" id="IPR001254">
    <property type="entry name" value="Trypsin_dom"/>
</dbReference>
<evidence type="ECO:0000313" key="9">
    <source>
        <dbReference type="RefSeq" id="XP_011646690.1"/>
    </source>
</evidence>
<comment type="subcellular location">
    <subcellularLocation>
        <location evidence="1">Secreted</location>
        <location evidence="1">Extracellular space</location>
    </subcellularLocation>
</comment>
<evidence type="ECO:0000256" key="4">
    <source>
        <dbReference type="ARBA" id="ARBA00022801"/>
    </source>
</evidence>
<dbReference type="InterPro" id="IPR043504">
    <property type="entry name" value="Peptidase_S1_PA_chymotrypsin"/>
</dbReference>
<dbReference type="RefSeq" id="XP_011646690.1">
    <property type="nucleotide sequence ID" value="XM_011648388.1"/>
</dbReference>
<dbReference type="GeneID" id="105433215"/>
<sequence>TFADEPDAIVGGQPARPGQFPHQCSLRNNGQHVCGCSIIGEDKILTACHCVRGIATPPYDNYKVATGTIFNFGGEIHNVRSATCHPDYKEGVEDAWANDVAVIRLQQPMTFNQYQSPIELAQSEPAPGTRCTLSGWGLTRANGWPSPILLYMNQNALALNECQSYHQNMPLGPSHLCMLNKRGIGACQGDSGGPLVCDGVQSGITSWVAPCAQGVPDAYCNVANTLDFINSQ</sequence>
<protein>
    <submittedName>
        <fullName evidence="9">Chymotrypsin-1-like</fullName>
    </submittedName>
</protein>
<keyword evidence="3" id="KW-0645">Protease</keyword>
<comment type="similarity">
    <text evidence="2">Belongs to the peptidase S1 family.</text>
</comment>
<dbReference type="KEGG" id="pbar:105433215"/>
<evidence type="ECO:0000313" key="8">
    <source>
        <dbReference type="Proteomes" id="UP000504615"/>
    </source>
</evidence>
<dbReference type="FunFam" id="2.40.10.10:FF:000068">
    <property type="entry name" value="transmembrane protease serine 2"/>
    <property type="match status" value="1"/>
</dbReference>
<name>A0A6I9X297_9HYME</name>
<dbReference type="OrthoDB" id="6755574at2759"/>
<keyword evidence="5" id="KW-0720">Serine protease</keyword>
<accession>A0A6I9X297</accession>
<organism evidence="8 9">
    <name type="scientific">Pogonomyrmex barbatus</name>
    <name type="common">red harvester ant</name>
    <dbReference type="NCBI Taxonomy" id="144034"/>
    <lineage>
        <taxon>Eukaryota</taxon>
        <taxon>Metazoa</taxon>
        <taxon>Ecdysozoa</taxon>
        <taxon>Arthropoda</taxon>
        <taxon>Hexapoda</taxon>
        <taxon>Insecta</taxon>
        <taxon>Pterygota</taxon>
        <taxon>Neoptera</taxon>
        <taxon>Endopterygota</taxon>
        <taxon>Hymenoptera</taxon>
        <taxon>Apocrita</taxon>
        <taxon>Aculeata</taxon>
        <taxon>Formicoidea</taxon>
        <taxon>Formicidae</taxon>
        <taxon>Myrmicinae</taxon>
        <taxon>Pogonomyrmex</taxon>
    </lineage>
</organism>
<feature type="non-terminal residue" evidence="9">
    <location>
        <position position="1"/>
    </location>
</feature>
<dbReference type="CDD" id="cd00190">
    <property type="entry name" value="Tryp_SPc"/>
    <property type="match status" value="1"/>
</dbReference>
<keyword evidence="6" id="KW-1015">Disulfide bond</keyword>
<dbReference type="GO" id="GO:0004252">
    <property type="term" value="F:serine-type endopeptidase activity"/>
    <property type="evidence" value="ECO:0007669"/>
    <property type="project" value="InterPro"/>
</dbReference>
<evidence type="ECO:0000256" key="2">
    <source>
        <dbReference type="ARBA" id="ARBA00007664"/>
    </source>
</evidence>
<dbReference type="Gene3D" id="2.40.10.10">
    <property type="entry name" value="Trypsin-like serine proteases"/>
    <property type="match status" value="2"/>
</dbReference>
<dbReference type="SMART" id="SM00020">
    <property type="entry name" value="Tryp_SPc"/>
    <property type="match status" value="1"/>
</dbReference>
<dbReference type="InterPro" id="IPR050430">
    <property type="entry name" value="Peptidase_S1"/>
</dbReference>
<dbReference type="InterPro" id="IPR001314">
    <property type="entry name" value="Peptidase_S1A"/>
</dbReference>
<evidence type="ECO:0000259" key="7">
    <source>
        <dbReference type="PROSITE" id="PS50240"/>
    </source>
</evidence>
<keyword evidence="4" id="KW-0378">Hydrolase</keyword>
<feature type="domain" description="Peptidase S1" evidence="7">
    <location>
        <begin position="9"/>
        <end position="232"/>
    </location>
</feature>
<dbReference type="PANTHER" id="PTHR24276">
    <property type="entry name" value="POLYSERASE-RELATED"/>
    <property type="match status" value="1"/>
</dbReference>
<evidence type="ECO:0000256" key="6">
    <source>
        <dbReference type="ARBA" id="ARBA00023157"/>
    </source>
</evidence>
<dbReference type="Proteomes" id="UP000504615">
    <property type="component" value="Unplaced"/>
</dbReference>
<dbReference type="PROSITE" id="PS00135">
    <property type="entry name" value="TRYPSIN_SER"/>
    <property type="match status" value="1"/>
</dbReference>
<evidence type="ECO:0000256" key="5">
    <source>
        <dbReference type="ARBA" id="ARBA00022825"/>
    </source>
</evidence>
<evidence type="ECO:0000256" key="3">
    <source>
        <dbReference type="ARBA" id="ARBA00022670"/>
    </source>
</evidence>
<reference evidence="9" key="1">
    <citation type="submission" date="2025-08" db="UniProtKB">
        <authorList>
            <consortium name="RefSeq"/>
        </authorList>
    </citation>
    <scope>IDENTIFICATION</scope>
</reference>
<dbReference type="FunFam" id="2.40.10.10:FF:000036">
    <property type="entry name" value="Trypsin beta"/>
    <property type="match status" value="1"/>
</dbReference>
<proteinExistence type="inferred from homology"/>
<dbReference type="GO" id="GO:0005576">
    <property type="term" value="C:extracellular region"/>
    <property type="evidence" value="ECO:0007669"/>
    <property type="project" value="UniProtKB-SubCell"/>
</dbReference>
<dbReference type="GO" id="GO:0006508">
    <property type="term" value="P:proteolysis"/>
    <property type="evidence" value="ECO:0007669"/>
    <property type="project" value="UniProtKB-KW"/>
</dbReference>
<dbReference type="PRINTS" id="PR00722">
    <property type="entry name" value="CHYMOTRYPSIN"/>
</dbReference>
<dbReference type="PANTHER" id="PTHR24276:SF96">
    <property type="entry name" value="PEPTIDASE S1 DOMAIN-CONTAINING PROTEIN"/>
    <property type="match status" value="1"/>
</dbReference>
<dbReference type="PROSITE" id="PS50240">
    <property type="entry name" value="TRYPSIN_DOM"/>
    <property type="match status" value="1"/>
</dbReference>
<dbReference type="InterPro" id="IPR033116">
    <property type="entry name" value="TRYPSIN_SER"/>
</dbReference>
<evidence type="ECO:0000256" key="1">
    <source>
        <dbReference type="ARBA" id="ARBA00004239"/>
    </source>
</evidence>
<dbReference type="AlphaFoldDB" id="A0A6I9X297"/>
<dbReference type="SUPFAM" id="SSF50494">
    <property type="entry name" value="Trypsin-like serine proteases"/>
    <property type="match status" value="1"/>
</dbReference>
<dbReference type="Pfam" id="PF00089">
    <property type="entry name" value="Trypsin"/>
    <property type="match status" value="1"/>
</dbReference>
<keyword evidence="8" id="KW-1185">Reference proteome</keyword>
<gene>
    <name evidence="9" type="primary">LOC105433215</name>
</gene>
<dbReference type="InterPro" id="IPR009003">
    <property type="entry name" value="Peptidase_S1_PA"/>
</dbReference>